<dbReference type="PANTHER" id="PTHR11432">
    <property type="entry name" value="NADH DEHYDROGENASE SUBUNIT 1"/>
    <property type="match status" value="1"/>
</dbReference>
<comment type="caution">
    <text evidence="6">The sequence shown here is derived from an EMBL/GenBank/DDBJ whole genome shotgun (WGS) entry which is preliminary data.</text>
</comment>
<evidence type="ECO:0000256" key="1">
    <source>
        <dbReference type="ARBA" id="ARBA00004141"/>
    </source>
</evidence>
<dbReference type="InterPro" id="IPR001694">
    <property type="entry name" value="NADH_UbQ_OxRdtase_su1/FPO"/>
</dbReference>
<dbReference type="GO" id="GO:0003954">
    <property type="term" value="F:NADH dehydrogenase activity"/>
    <property type="evidence" value="ECO:0007669"/>
    <property type="project" value="TreeGrafter"/>
</dbReference>
<evidence type="ECO:0000256" key="3">
    <source>
        <dbReference type="ARBA" id="ARBA00022989"/>
    </source>
</evidence>
<accession>A0A133U303</accession>
<dbReference type="Proteomes" id="UP000070163">
    <property type="component" value="Unassembled WGS sequence"/>
</dbReference>
<dbReference type="PANTHER" id="PTHR11432:SF3">
    <property type="entry name" value="NADH-UBIQUINONE OXIDOREDUCTASE CHAIN 1"/>
    <property type="match status" value="1"/>
</dbReference>
<feature type="non-terminal residue" evidence="6">
    <location>
        <position position="135"/>
    </location>
</feature>
<keyword evidence="2 5" id="KW-0812">Transmembrane</keyword>
<evidence type="ECO:0000313" key="6">
    <source>
        <dbReference type="EMBL" id="KXA88560.1"/>
    </source>
</evidence>
<feature type="transmembrane region" description="Helical" evidence="5">
    <location>
        <begin position="114"/>
        <end position="134"/>
    </location>
</feature>
<protein>
    <submittedName>
        <fullName evidence="6">NADH dehydrogenase</fullName>
    </submittedName>
</protein>
<evidence type="ECO:0000256" key="2">
    <source>
        <dbReference type="ARBA" id="ARBA00022692"/>
    </source>
</evidence>
<keyword evidence="7" id="KW-1185">Reference proteome</keyword>
<dbReference type="Pfam" id="PF00146">
    <property type="entry name" value="NADHdh"/>
    <property type="match status" value="1"/>
</dbReference>
<evidence type="ECO:0000256" key="5">
    <source>
        <dbReference type="SAM" id="Phobius"/>
    </source>
</evidence>
<keyword evidence="3 5" id="KW-1133">Transmembrane helix</keyword>
<dbReference type="AlphaFoldDB" id="A0A133U303"/>
<evidence type="ECO:0000313" key="7">
    <source>
        <dbReference type="Proteomes" id="UP000070163"/>
    </source>
</evidence>
<reference evidence="6 7" key="1">
    <citation type="journal article" date="2016" name="Sci. Rep.">
        <title>Metabolic traits of an uncultured archaeal lineage -MSBL1- from brine pools of the Red Sea.</title>
        <authorList>
            <person name="Mwirichia R."/>
            <person name="Alam I."/>
            <person name="Rashid M."/>
            <person name="Vinu M."/>
            <person name="Ba-Alawi W."/>
            <person name="Anthony Kamau A."/>
            <person name="Kamanda Ngugi D."/>
            <person name="Goker M."/>
            <person name="Klenk H.P."/>
            <person name="Bajic V."/>
            <person name="Stingl U."/>
        </authorList>
    </citation>
    <scope>NUCLEOTIDE SEQUENCE [LARGE SCALE GENOMIC DNA]</scope>
    <source>
        <strain evidence="6">SCGC-AAA259A05</strain>
    </source>
</reference>
<sequence length="135" mass="14929">MITFDRIIGLVLSPEVFIPLIFPGLITVSLTLLWVIWLERKLTAKVQLRYGPLYVARRLGGILQLLADGIKFLFSEQIIPRTVDKLAFLLGPLLLFTFSILPVIGIPLSASFTAVPSNLSLLIVVALLVIGPIFF</sequence>
<name>A0A133U303_9EURY</name>
<dbReference type="GO" id="GO:0009060">
    <property type="term" value="P:aerobic respiration"/>
    <property type="evidence" value="ECO:0007669"/>
    <property type="project" value="TreeGrafter"/>
</dbReference>
<feature type="transmembrane region" description="Helical" evidence="5">
    <location>
        <begin position="16"/>
        <end position="38"/>
    </location>
</feature>
<organism evidence="6 7">
    <name type="scientific">candidate division MSBL1 archaeon SCGC-AAA259A05</name>
    <dbReference type="NCBI Taxonomy" id="1698259"/>
    <lineage>
        <taxon>Archaea</taxon>
        <taxon>Methanobacteriati</taxon>
        <taxon>Methanobacteriota</taxon>
        <taxon>candidate division MSBL1</taxon>
    </lineage>
</organism>
<dbReference type="GO" id="GO:0016020">
    <property type="term" value="C:membrane"/>
    <property type="evidence" value="ECO:0007669"/>
    <property type="project" value="UniProtKB-SubCell"/>
</dbReference>
<gene>
    <name evidence="6" type="ORF">AKJ57_06725</name>
</gene>
<comment type="subcellular location">
    <subcellularLocation>
        <location evidence="1">Membrane</location>
        <topology evidence="1">Multi-pass membrane protein</topology>
    </subcellularLocation>
</comment>
<keyword evidence="4 5" id="KW-0472">Membrane</keyword>
<evidence type="ECO:0000256" key="4">
    <source>
        <dbReference type="ARBA" id="ARBA00023136"/>
    </source>
</evidence>
<feature type="transmembrane region" description="Helical" evidence="5">
    <location>
        <begin position="86"/>
        <end position="108"/>
    </location>
</feature>
<proteinExistence type="predicted"/>
<dbReference type="EMBL" id="LHXJ01000147">
    <property type="protein sequence ID" value="KXA88560.1"/>
    <property type="molecule type" value="Genomic_DNA"/>
</dbReference>